<gene>
    <name evidence="7" type="ORF">H4683_001739</name>
</gene>
<keyword evidence="8" id="KW-1185">Reference proteome</keyword>
<evidence type="ECO:0000256" key="3">
    <source>
        <dbReference type="ARBA" id="ARBA00022801"/>
    </source>
</evidence>
<proteinExistence type="inferred from homology"/>
<dbReference type="EMBL" id="JADBEL010000008">
    <property type="protein sequence ID" value="MBE1554661.1"/>
    <property type="molecule type" value="Genomic_DNA"/>
</dbReference>
<feature type="domain" description="Peptidase S9A N-terminal" evidence="6">
    <location>
        <begin position="4"/>
        <end position="401"/>
    </location>
</feature>
<dbReference type="PANTHER" id="PTHR11757:SF19">
    <property type="entry name" value="PROLYL ENDOPEPTIDASE-LIKE"/>
    <property type="match status" value="1"/>
</dbReference>
<dbReference type="SUPFAM" id="SSF53474">
    <property type="entry name" value="alpha/beta-Hydrolases"/>
    <property type="match status" value="1"/>
</dbReference>
<dbReference type="InterPro" id="IPR029058">
    <property type="entry name" value="AB_hydrolase_fold"/>
</dbReference>
<evidence type="ECO:0000256" key="2">
    <source>
        <dbReference type="ARBA" id="ARBA00022670"/>
    </source>
</evidence>
<dbReference type="InterPro" id="IPR051543">
    <property type="entry name" value="Serine_Peptidase_S9A"/>
</dbReference>
<dbReference type="Pfam" id="PF02897">
    <property type="entry name" value="Peptidase_S9_N"/>
    <property type="match status" value="1"/>
</dbReference>
<feature type="domain" description="Peptidase S9 prolyl oligopeptidase catalytic" evidence="5">
    <location>
        <begin position="464"/>
        <end position="679"/>
    </location>
</feature>
<dbReference type="PANTHER" id="PTHR11757">
    <property type="entry name" value="PROTEASE FAMILY S9A OLIGOPEPTIDASE"/>
    <property type="match status" value="1"/>
</dbReference>
<organism evidence="7 8">
    <name type="scientific">Sporosarcina limicola</name>
    <dbReference type="NCBI Taxonomy" id="34101"/>
    <lineage>
        <taxon>Bacteria</taxon>
        <taxon>Bacillati</taxon>
        <taxon>Bacillota</taxon>
        <taxon>Bacilli</taxon>
        <taxon>Bacillales</taxon>
        <taxon>Caryophanaceae</taxon>
        <taxon>Sporosarcina</taxon>
    </lineage>
</organism>
<comment type="similarity">
    <text evidence="1">Belongs to the peptidase S9A family.</text>
</comment>
<keyword evidence="3 7" id="KW-0378">Hydrolase</keyword>
<keyword evidence="2" id="KW-0645">Protease</keyword>
<dbReference type="GO" id="GO:0004252">
    <property type="term" value="F:serine-type endopeptidase activity"/>
    <property type="evidence" value="ECO:0007669"/>
    <property type="project" value="UniProtKB-EC"/>
</dbReference>
<dbReference type="SUPFAM" id="SSF50993">
    <property type="entry name" value="Peptidase/esterase 'gauge' domain"/>
    <property type="match status" value="1"/>
</dbReference>
<dbReference type="GO" id="GO:0006508">
    <property type="term" value="P:proteolysis"/>
    <property type="evidence" value="ECO:0007669"/>
    <property type="project" value="UniProtKB-KW"/>
</dbReference>
<accession>A0A927MIV8</accession>
<reference evidence="7" key="1">
    <citation type="submission" date="2020-10" db="EMBL/GenBank/DDBJ databases">
        <title>Genomic Encyclopedia of Type Strains, Phase IV (KMG-IV): sequencing the most valuable type-strain genomes for metagenomic binning, comparative biology and taxonomic classification.</title>
        <authorList>
            <person name="Goeker M."/>
        </authorList>
    </citation>
    <scope>NUCLEOTIDE SEQUENCE</scope>
    <source>
        <strain evidence="7">DSM 13886</strain>
    </source>
</reference>
<dbReference type="AlphaFoldDB" id="A0A927MIV8"/>
<protein>
    <submittedName>
        <fullName evidence="7">Oligopeptidase B</fullName>
        <ecNumber evidence="7">3.4.21.83</ecNumber>
    </submittedName>
</protein>
<keyword evidence="4" id="KW-0720">Serine protease</keyword>
<comment type="caution">
    <text evidence="7">The sequence shown here is derived from an EMBL/GenBank/DDBJ whole genome shotgun (WGS) entry which is preliminary data.</text>
</comment>
<dbReference type="EC" id="3.4.21.83" evidence="7"/>
<dbReference type="PROSITE" id="PS00708">
    <property type="entry name" value="PRO_ENDOPEP_SER"/>
    <property type="match status" value="1"/>
</dbReference>
<sequence length="691" mass="78915">MKPPIAKCLPHAHEIHGDIREDDFYWLKDRTNSEVIQYLEDENRYYDEVMHPLKEQTEQIYQSMVDRVPDSEVDVPVQHGPYFYYSRLDKDKQYPIYARKKAAGRELLSEALEEVVLDLNELAADGDYLSVTAQRMSTDHHRLAYLENRDGTDRYTVYVKDMETGELLPDRIPDVYIYGSIEWSRCGDYLFYVTVDEHQRPCRLWRHHLGSNVESDELIFEEKDTTFTLFVNKSQMGKFIVVNSNSNTTSEISLIDADSPLSPIQLVDARRDGIKYDVEHWGDDLLILTNEGALNFQLHRCLLDDLRSRVNVVEYHKDRFLQAMYPFKDALLVAGRENGLTQVWKLQDSELVQLTWDEPLYTVSILSDQNYGATEVLLSFESLLTPKTTYSLNLQTGEKLRLQVAPVSGDYDRSRFHQKQVWATAEDGVKVPLTLVYLKDAFDQGTAPLILSGYGSYGANSDPYFSPYRLPLLEKGIVFVTAQVRGGSEMGRSWYEDGKMRNKRNTFTDFIAAANYLIEECYTTPSQMAARGGSAGGLLAGAVANMAGELFQVIVPEVPFVDVVTTMLDTTIPLTTLEWDEWGDPREQGDYFYMKSYSPYDNVETKDYPHMYVTTGLNDPRVGYWEPAKWVARLRELKTDDHVLVLKTNMGAGHFGESGRFNHLKEAAACYAFVLDRLGVGVHLKVPGAVK</sequence>
<dbReference type="Gene3D" id="2.130.10.120">
    <property type="entry name" value="Prolyl oligopeptidase, N-terminal domain"/>
    <property type="match status" value="1"/>
</dbReference>
<name>A0A927MIV8_9BACL</name>
<dbReference type="RefSeq" id="WP_192598436.1">
    <property type="nucleotide sequence ID" value="NZ_JADBEL010000008.1"/>
</dbReference>
<evidence type="ECO:0000256" key="1">
    <source>
        <dbReference type="ARBA" id="ARBA00005228"/>
    </source>
</evidence>
<dbReference type="Gene3D" id="3.40.50.1820">
    <property type="entry name" value="alpha/beta hydrolase"/>
    <property type="match status" value="1"/>
</dbReference>
<evidence type="ECO:0000313" key="8">
    <source>
        <dbReference type="Proteomes" id="UP000658225"/>
    </source>
</evidence>
<dbReference type="InterPro" id="IPR002471">
    <property type="entry name" value="Pept_S9_AS"/>
</dbReference>
<dbReference type="Proteomes" id="UP000658225">
    <property type="component" value="Unassembled WGS sequence"/>
</dbReference>
<evidence type="ECO:0000256" key="4">
    <source>
        <dbReference type="ARBA" id="ARBA00022825"/>
    </source>
</evidence>
<dbReference type="InterPro" id="IPR001375">
    <property type="entry name" value="Peptidase_S9_cat"/>
</dbReference>
<evidence type="ECO:0000259" key="6">
    <source>
        <dbReference type="Pfam" id="PF02897"/>
    </source>
</evidence>
<dbReference type="InterPro" id="IPR002470">
    <property type="entry name" value="Peptidase_S9A"/>
</dbReference>
<evidence type="ECO:0000259" key="5">
    <source>
        <dbReference type="Pfam" id="PF00326"/>
    </source>
</evidence>
<dbReference type="PRINTS" id="PR00862">
    <property type="entry name" value="PROLIGOPTASE"/>
</dbReference>
<dbReference type="InterPro" id="IPR023302">
    <property type="entry name" value="Pept_S9A_N"/>
</dbReference>
<dbReference type="Pfam" id="PF00326">
    <property type="entry name" value="Peptidase_S9"/>
    <property type="match status" value="1"/>
</dbReference>
<evidence type="ECO:0000313" key="7">
    <source>
        <dbReference type="EMBL" id="MBE1554661.1"/>
    </source>
</evidence>